<keyword evidence="4" id="KW-1185">Reference proteome</keyword>
<dbReference type="KEGG" id="czh:H9X71_09640"/>
<accession>A0A7L7YZM3</accession>
<gene>
    <name evidence="3" type="ORF">H9X71_09640</name>
</gene>
<dbReference type="Proteomes" id="UP000516660">
    <property type="component" value="Chromosome"/>
</dbReference>
<dbReference type="RefSeq" id="WP_191146898.1">
    <property type="nucleotide sequence ID" value="NZ_CP061274.1"/>
</dbReference>
<proteinExistence type="predicted"/>
<evidence type="ECO:0000256" key="1">
    <source>
        <dbReference type="SAM" id="MobiDB-lite"/>
    </source>
</evidence>
<feature type="transmembrane region" description="Helical" evidence="2">
    <location>
        <begin position="147"/>
        <end position="165"/>
    </location>
</feature>
<evidence type="ECO:0000313" key="4">
    <source>
        <dbReference type="Proteomes" id="UP000516660"/>
    </source>
</evidence>
<protein>
    <submittedName>
        <fullName evidence="3">Uncharacterized protein</fullName>
    </submittedName>
</protein>
<feature type="transmembrane region" description="Helical" evidence="2">
    <location>
        <begin position="20"/>
        <end position="43"/>
    </location>
</feature>
<evidence type="ECO:0000313" key="3">
    <source>
        <dbReference type="EMBL" id="QOD42889.1"/>
    </source>
</evidence>
<sequence length="209" mass="23001">MTSTAPDRTQPLFRRIRRAWADAPVVVQAVAVAALLFTWLTALDLGDPSEGTGTIVLQAVVAAVMAGAMVGGRWIRRRRWPDAPREVEVSEATEDGELPPGADVRRWLDALERRRREIRSEAWSVPLGLAVVVAVVVLPPVRPDRDPAYIVFLAVFVSWAAWLIVSRTRRRDAVDALLIPLQESARDDAARRTGWPPPAPDDRIPPAAG</sequence>
<organism evidence="3 4">
    <name type="scientific">Clavibacter zhangzhiyongii</name>
    <dbReference type="NCBI Taxonomy" id="2768071"/>
    <lineage>
        <taxon>Bacteria</taxon>
        <taxon>Bacillati</taxon>
        <taxon>Actinomycetota</taxon>
        <taxon>Actinomycetes</taxon>
        <taxon>Micrococcales</taxon>
        <taxon>Microbacteriaceae</taxon>
        <taxon>Clavibacter</taxon>
    </lineage>
</organism>
<evidence type="ECO:0000256" key="2">
    <source>
        <dbReference type="SAM" id="Phobius"/>
    </source>
</evidence>
<feature type="region of interest" description="Disordered" evidence="1">
    <location>
        <begin position="186"/>
        <end position="209"/>
    </location>
</feature>
<reference evidence="3 4" key="1">
    <citation type="submission" date="2020-08" db="EMBL/GenBank/DDBJ databases">
        <title>Description of Clavibacter zhangzhiyonge sp. nov., a phytopathogenic actinobacterium isolated from barley seeds, causing leaf brown spot and decline.</title>
        <authorList>
            <person name="Tian Q."/>
            <person name="Chuan J."/>
            <person name="Zhao W."/>
            <person name="Li X."/>
        </authorList>
    </citation>
    <scope>NUCLEOTIDE SEQUENCE [LARGE SCALE GENOMIC DNA]</scope>
    <source>
        <strain evidence="3 4">DM1</strain>
    </source>
</reference>
<feature type="compositionally biased region" description="Basic and acidic residues" evidence="1">
    <location>
        <begin position="200"/>
        <end position="209"/>
    </location>
</feature>
<feature type="transmembrane region" description="Helical" evidence="2">
    <location>
        <begin position="122"/>
        <end position="141"/>
    </location>
</feature>
<keyword evidence="2" id="KW-0472">Membrane</keyword>
<dbReference type="EMBL" id="CP061274">
    <property type="protein sequence ID" value="QOD42889.1"/>
    <property type="molecule type" value="Genomic_DNA"/>
</dbReference>
<feature type="transmembrane region" description="Helical" evidence="2">
    <location>
        <begin position="55"/>
        <end position="75"/>
    </location>
</feature>
<keyword evidence="2" id="KW-0812">Transmembrane</keyword>
<dbReference type="AlphaFoldDB" id="A0A7L7YZM3"/>
<keyword evidence="2" id="KW-1133">Transmembrane helix</keyword>
<name>A0A7L7YZM3_9MICO</name>